<sequence length="78" mass="8139">MSYLISPGAGVAVGLLHPLVRVQSPAPPLIALARLFGIVVREHAIPLVPAPFRALAAQARDADTIDTTAEATTCSPRK</sequence>
<dbReference type="AlphaFoldDB" id="A0A0H2XQZ8"/>
<evidence type="ECO:0008006" key="2">
    <source>
        <dbReference type="Google" id="ProtNLM"/>
    </source>
</evidence>
<name>A0A0H2XQZ8_BURO1</name>
<proteinExistence type="predicted"/>
<evidence type="ECO:0000313" key="1">
    <source>
        <dbReference type="EMBL" id="ABF76397.1"/>
    </source>
</evidence>
<dbReference type="Pfam" id="PF07235">
    <property type="entry name" value="DUF1427"/>
    <property type="match status" value="1"/>
</dbReference>
<dbReference type="InterPro" id="IPR009872">
    <property type="entry name" value="DUF1427"/>
</dbReference>
<dbReference type="InterPro" id="IPR020017">
    <property type="entry name" value="XapX_domain"/>
</dbReference>
<dbReference type="EMBL" id="CP000378">
    <property type="protein sequence ID" value="ABF76397.1"/>
    <property type="molecule type" value="Genomic_DNA"/>
</dbReference>
<protein>
    <recommendedName>
        <fullName evidence="2">XapX domain-containing protein</fullName>
    </recommendedName>
</protein>
<organism evidence="1">
    <name type="scientific">Burkholderia orbicola (strain AU 1054)</name>
    <dbReference type="NCBI Taxonomy" id="331271"/>
    <lineage>
        <taxon>Bacteria</taxon>
        <taxon>Pseudomonadati</taxon>
        <taxon>Pseudomonadota</taxon>
        <taxon>Betaproteobacteria</taxon>
        <taxon>Burkholderiales</taxon>
        <taxon>Burkholderiaceae</taxon>
        <taxon>Burkholderia</taxon>
        <taxon>Burkholderia cepacia complex</taxon>
        <taxon>Burkholderia orbicola</taxon>
    </lineage>
</organism>
<dbReference type="NCBIfam" id="TIGR03510">
    <property type="entry name" value="XapX"/>
    <property type="match status" value="1"/>
</dbReference>
<accession>A0A0H2XQZ8</accession>
<reference evidence="1" key="1">
    <citation type="submission" date="2006-05" db="EMBL/GenBank/DDBJ databases">
        <title>Complete sequence of chromosome 1 of Burkholderia cenocepacia AU 1054.</title>
        <authorList>
            <consortium name="US DOE Joint Genome Institute"/>
            <person name="Copeland A."/>
            <person name="Lucas S."/>
            <person name="Lapidus A."/>
            <person name="Barry K."/>
            <person name="Detter J.C."/>
            <person name="Glavina del Rio T."/>
            <person name="Hammon N."/>
            <person name="Israni S."/>
            <person name="Dalin E."/>
            <person name="Tice H."/>
            <person name="Pitluck S."/>
            <person name="Chain P."/>
            <person name="Malfatti S."/>
            <person name="Shin M."/>
            <person name="Vergez L."/>
            <person name="Schmutz J."/>
            <person name="Larimer F."/>
            <person name="Land M."/>
            <person name="Hauser L."/>
            <person name="Kyrpides N."/>
            <person name="Lykidis A."/>
            <person name="LiPuma J.J."/>
            <person name="Konstantinidis K."/>
            <person name="Tiedje J.M."/>
            <person name="Richardson P."/>
        </authorList>
    </citation>
    <scope>NUCLEOTIDE SEQUENCE [LARGE SCALE GENOMIC DNA]</scope>
    <source>
        <strain evidence="1">AU 1054</strain>
    </source>
</reference>
<dbReference type="HOGENOM" id="CLU_171061_2_0_4"/>
<gene>
    <name evidence="1" type="ordered locus">Bcen_1491</name>
</gene>